<dbReference type="EMBL" id="CM001403">
    <property type="protein sequence ID" value="EHQ26681.1"/>
    <property type="molecule type" value="Genomic_DNA"/>
</dbReference>
<accession>H1Y224</accession>
<evidence type="ECO:0000313" key="1">
    <source>
        <dbReference type="EMBL" id="EHQ26681.1"/>
    </source>
</evidence>
<dbReference type="Proteomes" id="UP000002774">
    <property type="component" value="Chromosome"/>
</dbReference>
<sequence>MISKLANQSLIESFNYYMFLLAEFKTLNPYF</sequence>
<name>H1Y224_9SPHI</name>
<gene>
    <name evidence="1" type="ORF">Mucpa_2566</name>
</gene>
<dbReference type="HOGENOM" id="CLU_3397457_0_0_10"/>
<dbReference type="AlphaFoldDB" id="H1Y224"/>
<reference evidence="1" key="1">
    <citation type="submission" date="2011-09" db="EMBL/GenBank/DDBJ databases">
        <title>The permanent draft genome of Mucilaginibacter paludis DSM 18603.</title>
        <authorList>
            <consortium name="US DOE Joint Genome Institute (JGI-PGF)"/>
            <person name="Lucas S."/>
            <person name="Han J."/>
            <person name="Lapidus A."/>
            <person name="Bruce D."/>
            <person name="Goodwin L."/>
            <person name="Pitluck S."/>
            <person name="Peters L."/>
            <person name="Kyrpides N."/>
            <person name="Mavromatis K."/>
            <person name="Ivanova N."/>
            <person name="Mikhailova N."/>
            <person name="Held B."/>
            <person name="Detter J.C."/>
            <person name="Tapia R."/>
            <person name="Han C."/>
            <person name="Land M."/>
            <person name="Hauser L."/>
            <person name="Markowitz V."/>
            <person name="Cheng J.-F."/>
            <person name="Hugenholtz P."/>
            <person name="Woyke T."/>
            <person name="Wu D."/>
            <person name="Tindall B."/>
            <person name="Brambilla E."/>
            <person name="Klenk H.-P."/>
            <person name="Eisen J.A."/>
        </authorList>
    </citation>
    <scope>NUCLEOTIDE SEQUENCE [LARGE SCALE GENOMIC DNA]</scope>
    <source>
        <strain evidence="1">DSM 18603</strain>
    </source>
</reference>
<protein>
    <submittedName>
        <fullName evidence="1">Uncharacterized protein</fullName>
    </submittedName>
</protein>
<organism evidence="1 2">
    <name type="scientific">Mucilaginibacter paludis DSM 18603</name>
    <dbReference type="NCBI Taxonomy" id="714943"/>
    <lineage>
        <taxon>Bacteria</taxon>
        <taxon>Pseudomonadati</taxon>
        <taxon>Bacteroidota</taxon>
        <taxon>Sphingobacteriia</taxon>
        <taxon>Sphingobacteriales</taxon>
        <taxon>Sphingobacteriaceae</taxon>
        <taxon>Mucilaginibacter</taxon>
    </lineage>
</organism>
<evidence type="ECO:0000313" key="2">
    <source>
        <dbReference type="Proteomes" id="UP000002774"/>
    </source>
</evidence>
<proteinExistence type="predicted"/>
<keyword evidence="2" id="KW-1185">Reference proteome</keyword>